<dbReference type="SUPFAM" id="SSF51261">
    <property type="entry name" value="Duplicated hybrid motif"/>
    <property type="match status" value="1"/>
</dbReference>
<dbReference type="EC" id="3.4.-.-" evidence="4"/>
<dbReference type="Proteomes" id="UP001550348">
    <property type="component" value="Unassembled WGS sequence"/>
</dbReference>
<evidence type="ECO:0000256" key="2">
    <source>
        <dbReference type="SAM" id="Phobius"/>
    </source>
</evidence>
<name>A0ABV2VU85_9ACTN</name>
<protein>
    <submittedName>
        <fullName evidence="4">M23 family metallopeptidase</fullName>
        <ecNumber evidence="4">3.4.-.-</ecNumber>
    </submittedName>
</protein>
<evidence type="ECO:0000313" key="5">
    <source>
        <dbReference type="Proteomes" id="UP001550348"/>
    </source>
</evidence>
<dbReference type="InterPro" id="IPR050570">
    <property type="entry name" value="Cell_wall_metabolism_enzyme"/>
</dbReference>
<accession>A0ABV2VU85</accession>
<comment type="caution">
    <text evidence="4">The sequence shown here is derived from an EMBL/GenBank/DDBJ whole genome shotgun (WGS) entry which is preliminary data.</text>
</comment>
<dbReference type="GO" id="GO:0016787">
    <property type="term" value="F:hydrolase activity"/>
    <property type="evidence" value="ECO:0007669"/>
    <property type="project" value="UniProtKB-KW"/>
</dbReference>
<dbReference type="InterPro" id="IPR011055">
    <property type="entry name" value="Dup_hybrid_motif"/>
</dbReference>
<dbReference type="PANTHER" id="PTHR21666:SF270">
    <property type="entry name" value="MUREIN HYDROLASE ACTIVATOR ENVC"/>
    <property type="match status" value="1"/>
</dbReference>
<gene>
    <name evidence="4" type="ORF">ABZ071_31640</name>
</gene>
<dbReference type="CDD" id="cd12797">
    <property type="entry name" value="M23_peptidase"/>
    <property type="match status" value="1"/>
</dbReference>
<organism evidence="4 5">
    <name type="scientific">Micromonospora fulviviridis</name>
    <dbReference type="NCBI Taxonomy" id="47860"/>
    <lineage>
        <taxon>Bacteria</taxon>
        <taxon>Bacillati</taxon>
        <taxon>Actinomycetota</taxon>
        <taxon>Actinomycetes</taxon>
        <taxon>Micromonosporales</taxon>
        <taxon>Micromonosporaceae</taxon>
        <taxon>Micromonospora</taxon>
    </lineage>
</organism>
<dbReference type="RefSeq" id="WP_355667872.1">
    <property type="nucleotide sequence ID" value="NZ_JBEXRX010000176.1"/>
</dbReference>
<proteinExistence type="predicted"/>
<dbReference type="PANTHER" id="PTHR21666">
    <property type="entry name" value="PEPTIDASE-RELATED"/>
    <property type="match status" value="1"/>
</dbReference>
<keyword evidence="4" id="KW-0378">Hydrolase</keyword>
<sequence>MTTGQPDGPRDRRRVVRVVLALGGSAAVLALAVVVVPLLRPPGPRPPFQLPVPCGERWRLGTYPGHDDYDVDLFPTEGDAWGRPVLASYAGTVTVAGINGSLGGRTPDNPKGPRGRGGGYWVKIDHGGEWETQYLHLLEPPLVRAGQRVARGEQLGRVGSTGNSGAPHLHYEQHRGREKVETWFGDSPSGITDDDTEYSVTLMSNNCPTGAAVGDR</sequence>
<keyword evidence="2" id="KW-1133">Transmembrane helix</keyword>
<evidence type="ECO:0000259" key="3">
    <source>
        <dbReference type="Pfam" id="PF01551"/>
    </source>
</evidence>
<feature type="transmembrane region" description="Helical" evidence="2">
    <location>
        <begin position="18"/>
        <end position="39"/>
    </location>
</feature>
<keyword evidence="5" id="KW-1185">Reference proteome</keyword>
<feature type="region of interest" description="Disordered" evidence="1">
    <location>
        <begin position="156"/>
        <end position="175"/>
    </location>
</feature>
<dbReference type="Gene3D" id="2.70.70.10">
    <property type="entry name" value="Glucose Permease (Domain IIA)"/>
    <property type="match status" value="1"/>
</dbReference>
<dbReference type="InterPro" id="IPR016047">
    <property type="entry name" value="M23ase_b-sheet_dom"/>
</dbReference>
<keyword evidence="2" id="KW-0472">Membrane</keyword>
<evidence type="ECO:0000313" key="4">
    <source>
        <dbReference type="EMBL" id="MEU0156354.1"/>
    </source>
</evidence>
<reference evidence="4 5" key="1">
    <citation type="submission" date="2024-06" db="EMBL/GenBank/DDBJ databases">
        <title>The Natural Products Discovery Center: Release of the First 8490 Sequenced Strains for Exploring Actinobacteria Biosynthetic Diversity.</title>
        <authorList>
            <person name="Kalkreuter E."/>
            <person name="Kautsar S.A."/>
            <person name="Yang D."/>
            <person name="Bader C.D."/>
            <person name="Teijaro C.N."/>
            <person name="Fluegel L."/>
            <person name="Davis C.M."/>
            <person name="Simpson J.R."/>
            <person name="Lauterbach L."/>
            <person name="Steele A.D."/>
            <person name="Gui C."/>
            <person name="Meng S."/>
            <person name="Li G."/>
            <person name="Viehrig K."/>
            <person name="Ye F."/>
            <person name="Su P."/>
            <person name="Kiefer A.F."/>
            <person name="Nichols A."/>
            <person name="Cepeda A.J."/>
            <person name="Yan W."/>
            <person name="Fan B."/>
            <person name="Jiang Y."/>
            <person name="Adhikari A."/>
            <person name="Zheng C.-J."/>
            <person name="Schuster L."/>
            <person name="Cowan T.M."/>
            <person name="Smanski M.J."/>
            <person name="Chevrette M.G."/>
            <person name="De Carvalho L.P.S."/>
            <person name="Shen B."/>
        </authorList>
    </citation>
    <scope>NUCLEOTIDE SEQUENCE [LARGE SCALE GENOMIC DNA]</scope>
    <source>
        <strain evidence="4 5">NPDC006286</strain>
    </source>
</reference>
<evidence type="ECO:0000256" key="1">
    <source>
        <dbReference type="SAM" id="MobiDB-lite"/>
    </source>
</evidence>
<keyword evidence="2" id="KW-0812">Transmembrane</keyword>
<feature type="domain" description="M23ase beta-sheet core" evidence="3">
    <location>
        <begin position="82"/>
        <end position="180"/>
    </location>
</feature>
<dbReference type="Pfam" id="PF01551">
    <property type="entry name" value="Peptidase_M23"/>
    <property type="match status" value="1"/>
</dbReference>
<dbReference type="EMBL" id="JBEXRX010000176">
    <property type="protein sequence ID" value="MEU0156354.1"/>
    <property type="molecule type" value="Genomic_DNA"/>
</dbReference>